<gene>
    <name evidence="5" type="primary">Arpp21</name>
    <name evidence="5" type="ORF">UPUEPO_R11528</name>
</gene>
<feature type="compositionally biased region" description="Low complexity" evidence="2">
    <location>
        <begin position="376"/>
        <end position="398"/>
    </location>
</feature>
<feature type="compositionally biased region" description="Polar residues" evidence="2">
    <location>
        <begin position="563"/>
        <end position="576"/>
    </location>
</feature>
<dbReference type="PROSITE" id="PS51673">
    <property type="entry name" value="SUZ"/>
    <property type="match status" value="1"/>
</dbReference>
<evidence type="ECO:0000259" key="4">
    <source>
        <dbReference type="PROSITE" id="PS51673"/>
    </source>
</evidence>
<dbReference type="GO" id="GO:0003676">
    <property type="term" value="F:nucleic acid binding"/>
    <property type="evidence" value="ECO:0007669"/>
    <property type="project" value="UniProtKB-UniRule"/>
</dbReference>
<dbReference type="FunFam" id="3.30.1370.50:FF:000001">
    <property type="entry name" value="R3H domain-containing protein 2 isoform 1"/>
    <property type="match status" value="1"/>
</dbReference>
<feature type="compositionally biased region" description="Low complexity" evidence="2">
    <location>
        <begin position="584"/>
        <end position="594"/>
    </location>
</feature>
<feature type="compositionally biased region" description="Basic and acidic residues" evidence="2">
    <location>
        <begin position="326"/>
        <end position="335"/>
    </location>
</feature>
<dbReference type="PANTHER" id="PTHR15672:SF14">
    <property type="entry name" value="CAMP-REGULATED PHOSPHOPROTEIN 21"/>
    <property type="match status" value="1"/>
</dbReference>
<dbReference type="Gene3D" id="3.30.1370.50">
    <property type="entry name" value="R3H-like domain"/>
    <property type="match status" value="1"/>
</dbReference>
<feature type="domain" description="SUZ" evidence="4">
    <location>
        <begin position="237"/>
        <end position="318"/>
    </location>
</feature>
<name>A0A7K6BAW0_UPUEP</name>
<reference evidence="5 6" key="1">
    <citation type="submission" date="2019-09" db="EMBL/GenBank/DDBJ databases">
        <title>Bird 10,000 Genomes (B10K) Project - Family phase.</title>
        <authorList>
            <person name="Zhang G."/>
        </authorList>
    </citation>
    <scope>NUCLEOTIDE SEQUENCE [LARGE SCALE GENOMIC DNA]</scope>
    <source>
        <strain evidence="5">B10K-DU-012-37</strain>
    </source>
</reference>
<dbReference type="SUPFAM" id="SSF82708">
    <property type="entry name" value="R3H domain"/>
    <property type="match status" value="1"/>
</dbReference>
<feature type="region of interest" description="Disordered" evidence="2">
    <location>
        <begin position="459"/>
        <end position="511"/>
    </location>
</feature>
<dbReference type="InterPro" id="IPR051937">
    <property type="entry name" value="R3H_domain_containing"/>
</dbReference>
<dbReference type="InterPro" id="IPR001374">
    <property type="entry name" value="R3H_dom"/>
</dbReference>
<feature type="region of interest" description="Disordered" evidence="2">
    <location>
        <begin position="307"/>
        <end position="430"/>
    </location>
</feature>
<dbReference type="Proteomes" id="UP000544127">
    <property type="component" value="Unassembled WGS sequence"/>
</dbReference>
<feature type="region of interest" description="Disordered" evidence="2">
    <location>
        <begin position="1"/>
        <end position="93"/>
    </location>
</feature>
<feature type="compositionally biased region" description="Pro residues" evidence="2">
    <location>
        <begin position="623"/>
        <end position="641"/>
    </location>
</feature>
<evidence type="ECO:0000313" key="6">
    <source>
        <dbReference type="Proteomes" id="UP000544127"/>
    </source>
</evidence>
<dbReference type="CDD" id="cd02642">
    <property type="entry name" value="R3H_encore_like"/>
    <property type="match status" value="1"/>
</dbReference>
<dbReference type="GO" id="GO:0005737">
    <property type="term" value="C:cytoplasm"/>
    <property type="evidence" value="ECO:0007669"/>
    <property type="project" value="TreeGrafter"/>
</dbReference>
<dbReference type="Pfam" id="PF01424">
    <property type="entry name" value="R3H"/>
    <property type="match status" value="1"/>
</dbReference>
<dbReference type="PROSITE" id="PS51061">
    <property type="entry name" value="R3H"/>
    <property type="match status" value="1"/>
</dbReference>
<feature type="domain" description="R3H" evidence="3">
    <location>
        <begin position="173"/>
        <end position="236"/>
    </location>
</feature>
<proteinExistence type="predicted"/>
<protein>
    <submittedName>
        <fullName evidence="5">ARP21 protein</fullName>
    </submittedName>
</protein>
<evidence type="ECO:0000256" key="2">
    <source>
        <dbReference type="SAM" id="MobiDB-lite"/>
    </source>
</evidence>
<keyword evidence="1" id="KW-0597">Phosphoprotein</keyword>
<dbReference type="SMART" id="SM00393">
    <property type="entry name" value="R3H"/>
    <property type="match status" value="1"/>
</dbReference>
<evidence type="ECO:0000259" key="3">
    <source>
        <dbReference type="PROSITE" id="PS51061"/>
    </source>
</evidence>
<dbReference type="EMBL" id="VZRI01010675">
    <property type="protein sequence ID" value="NWU98579.1"/>
    <property type="molecule type" value="Genomic_DNA"/>
</dbReference>
<evidence type="ECO:0000256" key="1">
    <source>
        <dbReference type="ARBA" id="ARBA00022553"/>
    </source>
</evidence>
<dbReference type="InterPro" id="IPR024771">
    <property type="entry name" value="SUZ"/>
</dbReference>
<feature type="compositionally biased region" description="Low complexity" evidence="2">
    <location>
        <begin position="490"/>
        <end position="509"/>
    </location>
</feature>
<dbReference type="OrthoDB" id="278430at2759"/>
<feature type="compositionally biased region" description="Basic and acidic residues" evidence="2">
    <location>
        <begin position="113"/>
        <end position="140"/>
    </location>
</feature>
<feature type="compositionally biased region" description="Polar residues" evidence="2">
    <location>
        <begin position="336"/>
        <end position="348"/>
    </location>
</feature>
<evidence type="ECO:0000313" key="5">
    <source>
        <dbReference type="EMBL" id="NWU98579.1"/>
    </source>
</evidence>
<feature type="compositionally biased region" description="Polar residues" evidence="2">
    <location>
        <begin position="403"/>
        <end position="421"/>
    </location>
</feature>
<dbReference type="InterPro" id="IPR036867">
    <property type="entry name" value="R3H_dom_sf"/>
</dbReference>
<feature type="compositionally biased region" description="Basic residues" evidence="2">
    <location>
        <begin position="63"/>
        <end position="75"/>
    </location>
</feature>
<keyword evidence="6" id="KW-1185">Reference proteome</keyword>
<feature type="non-terminal residue" evidence="5">
    <location>
        <position position="1"/>
    </location>
</feature>
<feature type="non-terminal residue" evidence="5">
    <location>
        <position position="819"/>
    </location>
</feature>
<feature type="region of interest" description="Disordered" evidence="2">
    <location>
        <begin position="563"/>
        <end position="645"/>
    </location>
</feature>
<dbReference type="AlphaFoldDB" id="A0A7K6BAW0"/>
<comment type="caution">
    <text evidence="5">The sequence shown here is derived from an EMBL/GenBank/DDBJ whole genome shotgun (WGS) entry which is preliminary data.</text>
</comment>
<sequence length="819" mass="89788">MSEQGKLSQETAEEAAKEQETAISEGSPDNCILTKSESSEVEEKEEKLGDAKTELQKRGGNQQKKRSKSGAKGKLVRSLAVCEESSPRPAAENLHDNQESIQLQLSSFPSLQEEDKSSKDDSEKEKDKNKDKNSEKSKIRMLSKDCSQEYTDSTGIDLHEFLINTLKNNPRDRMILLKMEQEIIDFISDNNNHYKKFPQMSSYQRMLVHRVAAYFGMDHNVDQTGKSVIINKTSNTRIPEQRFSEHLKDEKGEESQKRFILKRDNSSIDKEDNQSVCSQENLFVENSRLLEDGSICNDTHKKRQLFRGNRDSLGKASGSRQSSTENELKWADHQRPWSSTDSDSSNRNLKPAITKTASFGGITVLTRGDSSSSNRSTGKLSKTGSESSSSAGSSGSLSRIHQPLQSASLVPGVTANSSGSVSYPEAGMSGQVAPSNTSYIILPLEAAGIPPGSILLNPHTGQPFVNPDGTPAIYNPPSGQQTMRNQMVGQSQQQPSSQQPQQVQQPQQQIASHLVTQPVQAMQPSSQSVQYPAVSYPPQHLLPVSPTQQFSVRDDMTTQFNQMSLSRQSSGDNPESPSGPVYPSPLLQQPTQQPGYIMASPSQQLPPGGFTGSGPTVSQQVLQPPPPPPQGFVQQPPPPAQMPVYYYPSGQYPTSTTQQYRPIASVQYNAQRSQQIPQTAQQAGYQPVLPNQQQGFQGLMGMQQPPQSQNLMNNQQGNQVQGMMVQYPAMSSYQVPMTQGSQGLPQQSYQQPIMLPNQSGQGTLPATGMPVYCNVIPPAPQNNLRLLAPHCPSSTVPVLSASCRTNCVSMNSAGWQVKY</sequence>
<organism evidence="5 6">
    <name type="scientific">Upupa epops</name>
    <name type="common">Eurasian hoopoe</name>
    <dbReference type="NCBI Taxonomy" id="57439"/>
    <lineage>
        <taxon>Eukaryota</taxon>
        <taxon>Metazoa</taxon>
        <taxon>Chordata</taxon>
        <taxon>Craniata</taxon>
        <taxon>Vertebrata</taxon>
        <taxon>Euteleostomi</taxon>
        <taxon>Archelosauria</taxon>
        <taxon>Archosauria</taxon>
        <taxon>Dinosauria</taxon>
        <taxon>Saurischia</taxon>
        <taxon>Theropoda</taxon>
        <taxon>Coelurosauria</taxon>
        <taxon>Aves</taxon>
        <taxon>Neognathae</taxon>
        <taxon>Neoaves</taxon>
        <taxon>Telluraves</taxon>
        <taxon>Coraciimorphae</taxon>
        <taxon>Bucerotiformes</taxon>
        <taxon>Upupidae</taxon>
        <taxon>Upupa</taxon>
    </lineage>
</organism>
<feature type="region of interest" description="Disordered" evidence="2">
    <location>
        <begin position="107"/>
        <end position="140"/>
    </location>
</feature>
<feature type="compositionally biased region" description="Basic and acidic residues" evidence="2">
    <location>
        <begin position="44"/>
        <end position="57"/>
    </location>
</feature>
<feature type="compositionally biased region" description="Polar residues" evidence="2">
    <location>
        <begin position="477"/>
        <end position="489"/>
    </location>
</feature>
<accession>A0A7K6BAW0</accession>
<dbReference type="PANTHER" id="PTHR15672">
    <property type="entry name" value="CAMP-REGULATED PHOSPHOPROTEIN 21 RELATED R3H DOMAIN CONTAINING PROTEIN"/>
    <property type="match status" value="1"/>
</dbReference>